<proteinExistence type="predicted"/>
<gene>
    <name evidence="2" type="ORF">ACFQ4E_01245</name>
</gene>
<dbReference type="EMBL" id="JBHTMU010000001">
    <property type="protein sequence ID" value="MFD1341041.1"/>
    <property type="molecule type" value="Genomic_DNA"/>
</dbReference>
<protein>
    <submittedName>
        <fullName evidence="2">Uncharacterized protein</fullName>
    </submittedName>
</protein>
<evidence type="ECO:0000313" key="2">
    <source>
        <dbReference type="EMBL" id="MFD1341041.1"/>
    </source>
</evidence>
<sequence>MANTSNQTRRKDPDEALRVLEDAWSYFTPESATRGSSSTATRSSEEKDMLTQMARRAFT</sequence>
<keyword evidence="3" id="KW-1185">Reference proteome</keyword>
<name>A0ABW3ZD80_9RHOB</name>
<comment type="caution">
    <text evidence="2">The sequence shown here is derived from an EMBL/GenBank/DDBJ whole genome shotgun (WGS) entry which is preliminary data.</text>
</comment>
<feature type="region of interest" description="Disordered" evidence="1">
    <location>
        <begin position="29"/>
        <end position="59"/>
    </location>
</feature>
<reference evidence="3" key="1">
    <citation type="journal article" date="2019" name="Int. J. Syst. Evol. Microbiol.">
        <title>The Global Catalogue of Microorganisms (GCM) 10K type strain sequencing project: providing services to taxonomists for standard genome sequencing and annotation.</title>
        <authorList>
            <consortium name="The Broad Institute Genomics Platform"/>
            <consortium name="The Broad Institute Genome Sequencing Center for Infectious Disease"/>
            <person name="Wu L."/>
            <person name="Ma J."/>
        </authorList>
    </citation>
    <scope>NUCLEOTIDE SEQUENCE [LARGE SCALE GENOMIC DNA]</scope>
    <source>
        <strain evidence="3">CCUG 62953</strain>
    </source>
</reference>
<dbReference type="Proteomes" id="UP001597135">
    <property type="component" value="Unassembled WGS sequence"/>
</dbReference>
<evidence type="ECO:0000313" key="3">
    <source>
        <dbReference type="Proteomes" id="UP001597135"/>
    </source>
</evidence>
<feature type="compositionally biased region" description="Low complexity" evidence="1">
    <location>
        <begin position="30"/>
        <end position="42"/>
    </location>
</feature>
<evidence type="ECO:0000256" key="1">
    <source>
        <dbReference type="SAM" id="MobiDB-lite"/>
    </source>
</evidence>
<organism evidence="2 3">
    <name type="scientific">Litorisediminicola beolgyonensis</name>
    <dbReference type="NCBI Taxonomy" id="1173614"/>
    <lineage>
        <taxon>Bacteria</taxon>
        <taxon>Pseudomonadati</taxon>
        <taxon>Pseudomonadota</taxon>
        <taxon>Alphaproteobacteria</taxon>
        <taxon>Rhodobacterales</taxon>
        <taxon>Paracoccaceae</taxon>
        <taxon>Litorisediminicola</taxon>
    </lineage>
</organism>
<accession>A0ABW3ZD80</accession>
<dbReference type="RefSeq" id="WP_386801097.1">
    <property type="nucleotide sequence ID" value="NZ_JBHTMU010000001.1"/>
</dbReference>